<comment type="caution">
    <text evidence="2">The sequence shown here is derived from an EMBL/GenBank/DDBJ whole genome shotgun (WGS) entry which is preliminary data.</text>
</comment>
<reference evidence="2" key="1">
    <citation type="submission" date="2021-09" db="EMBL/GenBank/DDBJ databases">
        <authorList>
            <person name="Martin H S."/>
        </authorList>
    </citation>
    <scope>NUCLEOTIDE SEQUENCE</scope>
</reference>
<evidence type="ECO:0000256" key="1">
    <source>
        <dbReference type="SAM" id="MobiDB-lite"/>
    </source>
</evidence>
<gene>
    <name evidence="2" type="ORF">DCHRY22_LOCUS14401</name>
</gene>
<accession>A0A8J2R6E1</accession>
<organism evidence="2 3">
    <name type="scientific">Danaus chrysippus</name>
    <name type="common">African queen</name>
    <dbReference type="NCBI Taxonomy" id="151541"/>
    <lineage>
        <taxon>Eukaryota</taxon>
        <taxon>Metazoa</taxon>
        <taxon>Ecdysozoa</taxon>
        <taxon>Arthropoda</taxon>
        <taxon>Hexapoda</taxon>
        <taxon>Insecta</taxon>
        <taxon>Pterygota</taxon>
        <taxon>Neoptera</taxon>
        <taxon>Endopterygota</taxon>
        <taxon>Lepidoptera</taxon>
        <taxon>Glossata</taxon>
        <taxon>Ditrysia</taxon>
        <taxon>Papilionoidea</taxon>
        <taxon>Nymphalidae</taxon>
        <taxon>Danainae</taxon>
        <taxon>Danaini</taxon>
        <taxon>Danaina</taxon>
        <taxon>Danaus</taxon>
        <taxon>Anosia</taxon>
    </lineage>
</organism>
<sequence>MTLISDLMEFSGFNEKSYRSRSSRGVGRRVERTEQGRGHERGAEEKRAAETSVKINRVRRVVGEGQRGVFIARPLRRAPAACAITESYIGDDGRVNTAGRRRAAAAGDHADYGRSIRARPLPATHGPGTERPCTPTSEQRFTPTDFTSIMNTLRSKPSVRGVLHELPRSGRGPRAARRGSPAGG</sequence>
<dbReference type="AlphaFoldDB" id="A0A8J2R6E1"/>
<feature type="compositionally biased region" description="Polar residues" evidence="1">
    <location>
        <begin position="134"/>
        <end position="155"/>
    </location>
</feature>
<protein>
    <submittedName>
        <fullName evidence="2">(African queen) hypothetical protein</fullName>
    </submittedName>
</protein>
<keyword evidence="3" id="KW-1185">Reference proteome</keyword>
<proteinExistence type="predicted"/>
<feature type="compositionally biased region" description="Basic and acidic residues" evidence="1">
    <location>
        <begin position="28"/>
        <end position="49"/>
    </location>
</feature>
<dbReference type="EMBL" id="CAKASE010000081">
    <property type="protein sequence ID" value="CAG9582912.1"/>
    <property type="molecule type" value="Genomic_DNA"/>
</dbReference>
<feature type="region of interest" description="Disordered" evidence="1">
    <location>
        <begin position="104"/>
        <end position="184"/>
    </location>
</feature>
<evidence type="ECO:0000313" key="3">
    <source>
        <dbReference type="Proteomes" id="UP000789524"/>
    </source>
</evidence>
<dbReference type="Proteomes" id="UP000789524">
    <property type="component" value="Unassembled WGS sequence"/>
</dbReference>
<feature type="region of interest" description="Disordered" evidence="1">
    <location>
        <begin position="18"/>
        <end position="49"/>
    </location>
</feature>
<evidence type="ECO:0000313" key="2">
    <source>
        <dbReference type="EMBL" id="CAG9582912.1"/>
    </source>
</evidence>
<name>A0A8J2R6E1_9NEOP</name>